<gene>
    <name evidence="1" type="ORF">Phou_060840</name>
</gene>
<evidence type="ECO:0000313" key="1">
    <source>
        <dbReference type="EMBL" id="GFJ81904.1"/>
    </source>
</evidence>
<sequence length="133" mass="14256">MVMDESGPKGPAAPSQDVRLVQRGQVHPDDVRTVRETIGAVATAYRLDPAAVRVRLTGGGEPGGPMLVQVNFRVGGAPARIQVAASPAREAVVAAVDRLRRQIDRLTRAWHPGLGRSRASGRWVRRARVSSHG</sequence>
<name>A0A6V8KDP5_9ACTN</name>
<reference evidence="1 2" key="1">
    <citation type="submission" date="2020-03" db="EMBL/GenBank/DDBJ databases">
        <title>Whole genome shotgun sequence of Phytohabitans houttuyneae NBRC 108639.</title>
        <authorList>
            <person name="Komaki H."/>
            <person name="Tamura T."/>
        </authorList>
    </citation>
    <scope>NUCLEOTIDE SEQUENCE [LARGE SCALE GENOMIC DNA]</scope>
    <source>
        <strain evidence="1 2">NBRC 108639</strain>
    </source>
</reference>
<comment type="caution">
    <text evidence="1">The sequence shown here is derived from an EMBL/GenBank/DDBJ whole genome shotgun (WGS) entry which is preliminary data.</text>
</comment>
<dbReference type="Proteomes" id="UP000482800">
    <property type="component" value="Unassembled WGS sequence"/>
</dbReference>
<dbReference type="EMBL" id="BLPF01000002">
    <property type="protein sequence ID" value="GFJ81904.1"/>
    <property type="molecule type" value="Genomic_DNA"/>
</dbReference>
<keyword evidence="2" id="KW-1185">Reference proteome</keyword>
<dbReference type="AlphaFoldDB" id="A0A6V8KDP5"/>
<reference evidence="1 2" key="2">
    <citation type="submission" date="2020-03" db="EMBL/GenBank/DDBJ databases">
        <authorList>
            <person name="Ichikawa N."/>
            <person name="Kimura A."/>
            <person name="Kitahashi Y."/>
            <person name="Uohara A."/>
        </authorList>
    </citation>
    <scope>NUCLEOTIDE SEQUENCE [LARGE SCALE GENOMIC DNA]</scope>
    <source>
        <strain evidence="1 2">NBRC 108639</strain>
    </source>
</reference>
<organism evidence="1 2">
    <name type="scientific">Phytohabitans houttuyneae</name>
    <dbReference type="NCBI Taxonomy" id="1076126"/>
    <lineage>
        <taxon>Bacteria</taxon>
        <taxon>Bacillati</taxon>
        <taxon>Actinomycetota</taxon>
        <taxon>Actinomycetes</taxon>
        <taxon>Micromonosporales</taxon>
        <taxon>Micromonosporaceae</taxon>
    </lineage>
</organism>
<evidence type="ECO:0000313" key="2">
    <source>
        <dbReference type="Proteomes" id="UP000482800"/>
    </source>
</evidence>
<proteinExistence type="predicted"/>
<accession>A0A6V8KDP5</accession>
<protein>
    <submittedName>
        <fullName evidence="1">Uncharacterized protein</fullName>
    </submittedName>
</protein>